<organism evidence="8 9">
    <name type="scientific">Paraglaciecola arctica BSs20135</name>
    <dbReference type="NCBI Taxonomy" id="493475"/>
    <lineage>
        <taxon>Bacteria</taxon>
        <taxon>Pseudomonadati</taxon>
        <taxon>Pseudomonadota</taxon>
        <taxon>Gammaproteobacteria</taxon>
        <taxon>Alteromonadales</taxon>
        <taxon>Alteromonadaceae</taxon>
        <taxon>Paraglaciecola</taxon>
    </lineage>
</organism>
<proteinExistence type="predicted"/>
<dbReference type="OrthoDB" id="1956004at2"/>
<protein>
    <recommendedName>
        <fullName evidence="10">Hemopexin</fullName>
    </recommendedName>
</protein>
<dbReference type="PROSITE" id="PS00024">
    <property type="entry name" value="HEMOPEXIN"/>
    <property type="match status" value="1"/>
</dbReference>
<comment type="caution">
    <text evidence="8">The sequence shown here is derived from an EMBL/GenBank/DDBJ whole genome shotgun (WGS) entry which is preliminary data.</text>
</comment>
<evidence type="ECO:0000256" key="1">
    <source>
        <dbReference type="ARBA" id="ARBA00004613"/>
    </source>
</evidence>
<dbReference type="AlphaFoldDB" id="K6ZAI7"/>
<dbReference type="InterPro" id="IPR036375">
    <property type="entry name" value="Hemopexin-like_dom_sf"/>
</dbReference>
<dbReference type="SMART" id="SM00120">
    <property type="entry name" value="HX"/>
    <property type="match status" value="4"/>
</dbReference>
<evidence type="ECO:0000313" key="8">
    <source>
        <dbReference type="EMBL" id="GAC20450.1"/>
    </source>
</evidence>
<dbReference type="PANTHER" id="PTHR22917:SF6">
    <property type="entry name" value="EG:8D8.2 PROTEIN-RELATED"/>
    <property type="match status" value="1"/>
</dbReference>
<sequence>MKKFISFFGPAILFMAIATGSAHGGDGLAATYGGYSNNPTNNKMYFFDNNRYVRWLSANSKMDKGYPASIVNNWPGVPGNLDASLYAGYSSGAFNNKIYLFKNKQYWRWNLETRKLDSGYPKLIQNGWPGLPDNIDAAVYGGYSASSRNNKLYFFKGAYYYRWDIEKDVLDAGYPKLISANWPGLPNGLDMAVYAGVSTQDRDNKLYFFKGNRYWRWNVEAGRVDANYPLSVTQQWPGLR</sequence>
<evidence type="ECO:0000256" key="2">
    <source>
        <dbReference type="ARBA" id="ARBA00022525"/>
    </source>
</evidence>
<keyword evidence="9" id="KW-1185">Reference proteome</keyword>
<feature type="signal peptide" evidence="7">
    <location>
        <begin position="1"/>
        <end position="24"/>
    </location>
</feature>
<dbReference type="eggNOG" id="COG1524">
    <property type="taxonomic scope" value="Bacteria"/>
</dbReference>
<evidence type="ECO:0008006" key="10">
    <source>
        <dbReference type="Google" id="ProtNLM"/>
    </source>
</evidence>
<evidence type="ECO:0000256" key="4">
    <source>
        <dbReference type="ARBA" id="ARBA00022737"/>
    </source>
</evidence>
<dbReference type="InterPro" id="IPR018486">
    <property type="entry name" value="Hemopexin_CS"/>
</dbReference>
<dbReference type="InterPro" id="IPR000585">
    <property type="entry name" value="Hemopexin-like_dom"/>
</dbReference>
<dbReference type="InterPro" id="IPR018487">
    <property type="entry name" value="Hemopexin-like_repeat"/>
</dbReference>
<dbReference type="SUPFAM" id="SSF50923">
    <property type="entry name" value="Hemopexin-like domain"/>
    <property type="match status" value="1"/>
</dbReference>
<keyword evidence="2" id="KW-0964">Secreted</keyword>
<dbReference type="PROSITE" id="PS51642">
    <property type="entry name" value="HEMOPEXIN_2"/>
    <property type="match status" value="4"/>
</dbReference>
<evidence type="ECO:0000313" key="9">
    <source>
        <dbReference type="Proteomes" id="UP000006327"/>
    </source>
</evidence>
<evidence type="ECO:0000256" key="5">
    <source>
        <dbReference type="ARBA" id="ARBA00023157"/>
    </source>
</evidence>
<evidence type="ECO:0000256" key="7">
    <source>
        <dbReference type="SAM" id="SignalP"/>
    </source>
</evidence>
<dbReference type="EMBL" id="BAEO01000054">
    <property type="protein sequence ID" value="GAC20450.1"/>
    <property type="molecule type" value="Genomic_DNA"/>
</dbReference>
<dbReference type="Gene3D" id="2.110.10.10">
    <property type="entry name" value="Hemopexin-like domain"/>
    <property type="match status" value="4"/>
</dbReference>
<gene>
    <name evidence="8" type="ORF">GARC_3495</name>
</gene>
<dbReference type="Proteomes" id="UP000006327">
    <property type="component" value="Unassembled WGS sequence"/>
</dbReference>
<dbReference type="Pfam" id="PF00045">
    <property type="entry name" value="Hemopexin"/>
    <property type="match status" value="4"/>
</dbReference>
<keyword evidence="3 7" id="KW-0732">Signal</keyword>
<keyword evidence="4" id="KW-0677">Repeat</keyword>
<accession>K6ZAI7</accession>
<dbReference type="STRING" id="493475.GARC_3495"/>
<dbReference type="GO" id="GO:0005576">
    <property type="term" value="C:extracellular region"/>
    <property type="evidence" value="ECO:0007669"/>
    <property type="project" value="UniProtKB-SubCell"/>
</dbReference>
<evidence type="ECO:0000256" key="3">
    <source>
        <dbReference type="ARBA" id="ARBA00022729"/>
    </source>
</evidence>
<dbReference type="CDD" id="cd00094">
    <property type="entry name" value="HX"/>
    <property type="match status" value="1"/>
</dbReference>
<dbReference type="InterPro" id="IPR051298">
    <property type="entry name" value="Heme_transport/Cell_adhesion"/>
</dbReference>
<comment type="subcellular location">
    <subcellularLocation>
        <location evidence="1">Secreted</location>
    </subcellularLocation>
</comment>
<dbReference type="PANTHER" id="PTHR22917">
    <property type="entry name" value="HEMOPEXIN DOMAIN-CONTAINING PROTEIN"/>
    <property type="match status" value="1"/>
</dbReference>
<keyword evidence="5" id="KW-1015">Disulfide bond</keyword>
<name>K6ZAI7_9ALTE</name>
<dbReference type="RefSeq" id="WP_007622378.1">
    <property type="nucleotide sequence ID" value="NZ_BAEO01000054.1"/>
</dbReference>
<keyword evidence="6" id="KW-0325">Glycoprotein</keyword>
<reference evidence="8 9" key="1">
    <citation type="journal article" date="2017" name="Antonie Van Leeuwenhoek">
        <title>Rhizobium rhizosphaerae sp. nov., a novel species isolated from rice rhizosphere.</title>
        <authorList>
            <person name="Zhao J.J."/>
            <person name="Zhang J."/>
            <person name="Zhang R.J."/>
            <person name="Zhang C.W."/>
            <person name="Yin H.Q."/>
            <person name="Zhang X.X."/>
        </authorList>
    </citation>
    <scope>NUCLEOTIDE SEQUENCE [LARGE SCALE GENOMIC DNA]</scope>
    <source>
        <strain evidence="8 9">BSs20135</strain>
    </source>
</reference>
<evidence type="ECO:0000256" key="6">
    <source>
        <dbReference type="ARBA" id="ARBA00023180"/>
    </source>
</evidence>
<feature type="chain" id="PRO_5003898169" description="Hemopexin" evidence="7">
    <location>
        <begin position="25"/>
        <end position="240"/>
    </location>
</feature>